<dbReference type="Proteomes" id="UP000596660">
    <property type="component" value="Unplaced"/>
</dbReference>
<feature type="repeat" description="TPR" evidence="3">
    <location>
        <begin position="167"/>
        <end position="200"/>
    </location>
</feature>
<feature type="compositionally biased region" description="Basic and acidic residues" evidence="4">
    <location>
        <begin position="283"/>
        <end position="293"/>
    </location>
</feature>
<dbReference type="Gramene" id="AUR62013404-RA">
    <property type="protein sequence ID" value="AUR62013404-RA:cds"/>
    <property type="gene ID" value="AUR62013404"/>
</dbReference>
<dbReference type="Gene3D" id="1.25.40.10">
    <property type="entry name" value="Tetratricopeptide repeat domain"/>
    <property type="match status" value="1"/>
</dbReference>
<feature type="compositionally biased region" description="Polar residues" evidence="4">
    <location>
        <begin position="306"/>
        <end position="320"/>
    </location>
</feature>
<dbReference type="InterPro" id="IPR011990">
    <property type="entry name" value="TPR-like_helical_dom_sf"/>
</dbReference>
<dbReference type="SMART" id="SM00028">
    <property type="entry name" value="TPR"/>
    <property type="match status" value="2"/>
</dbReference>
<dbReference type="InterPro" id="IPR039663">
    <property type="entry name" value="AIP/AIPL1/TTC9"/>
</dbReference>
<dbReference type="PANTHER" id="PTHR11242">
    <property type="entry name" value="ARYL HYDROCARBON RECEPTOR INTERACTING PROTEIN RELATED"/>
    <property type="match status" value="1"/>
</dbReference>
<dbReference type="AlphaFoldDB" id="A0A803LHF7"/>
<accession>A0A803LHF7</accession>
<keyword evidence="1" id="KW-0677">Repeat</keyword>
<keyword evidence="2 3" id="KW-0802">TPR repeat</keyword>
<name>A0A803LHF7_CHEQI</name>
<evidence type="ECO:0000313" key="5">
    <source>
        <dbReference type="EnsemblPlants" id="AUR62013404-RA:cds"/>
    </source>
</evidence>
<dbReference type="PROSITE" id="PS50005">
    <property type="entry name" value="TPR"/>
    <property type="match status" value="1"/>
</dbReference>
<dbReference type="SUPFAM" id="SSF48452">
    <property type="entry name" value="TPR-like"/>
    <property type="match status" value="1"/>
</dbReference>
<sequence>MVLQSQTILASTDYGYSRWYSCSGNGACVGGLSFLCQSILVKMVSFELRGILCIAHVEEDDISSHNLELLVGKLENPFGILNFVRGLKDEGNTFYKEGNMGLALVKYSLALKILSFVMVYNDEDKSVFSSLVVSLNLNLGVCYVKEKNFHKVGQLCFAVLCYDTANVKAYFRRAVAAVELNKPDLAFMDLAQAIRIDPNNKEFQHTLKEVTSLLGWSPNFVNEALAVTREDEMFRDYATFGKEEEKRKLGKKGKRREGDGGGDGCVRRCIGVQDVTNKKKDVVGKSLNSEEGKINPIDQDQRPNIIDNNSDLKSTSETKNPNLTGSSYRFCNRKHIDSYFHLTPTMYGAISKGRTLHYYCSSKKDFISIRVLDTPKKMDCVKAQEVLTPMEISHPPVKGHDRCETTPNLAQEELTIGVVDQVSSRESSSVPLPIAPVCAPSKSPACLNVSSSQNLMILASSRRSRARRKSHSPRSLPSSVFTNPLFCRMSGSKRKAFYPTEIIWFPNRKLLYGSTPNVLMCNLVYV</sequence>
<dbReference type="InterPro" id="IPR019734">
    <property type="entry name" value="TPR_rpt"/>
</dbReference>
<evidence type="ECO:0000256" key="1">
    <source>
        <dbReference type="ARBA" id="ARBA00022737"/>
    </source>
</evidence>
<keyword evidence="6" id="KW-1185">Reference proteome</keyword>
<dbReference type="EnsemblPlants" id="AUR62013404-RA">
    <property type="protein sequence ID" value="AUR62013404-RA:cds"/>
    <property type="gene ID" value="AUR62013404"/>
</dbReference>
<reference evidence="5" key="1">
    <citation type="journal article" date="2017" name="Nature">
        <title>The genome of Chenopodium quinoa.</title>
        <authorList>
            <person name="Jarvis D.E."/>
            <person name="Ho Y.S."/>
            <person name="Lightfoot D.J."/>
            <person name="Schmoeckel S.M."/>
            <person name="Li B."/>
            <person name="Borm T.J.A."/>
            <person name="Ohyanagi H."/>
            <person name="Mineta K."/>
            <person name="Michell C.T."/>
            <person name="Saber N."/>
            <person name="Kharbatia N.M."/>
            <person name="Rupper R.R."/>
            <person name="Sharp A.R."/>
            <person name="Dally N."/>
            <person name="Boughton B.A."/>
            <person name="Woo Y.H."/>
            <person name="Gao G."/>
            <person name="Schijlen E.G.W.M."/>
            <person name="Guo X."/>
            <person name="Momin A.A."/>
            <person name="Negrao S."/>
            <person name="Al-Babili S."/>
            <person name="Gehring C."/>
            <person name="Roessner U."/>
            <person name="Jung C."/>
            <person name="Murphy K."/>
            <person name="Arold S.T."/>
            <person name="Gojobori T."/>
            <person name="van der Linden C.G."/>
            <person name="van Loo E.N."/>
            <person name="Jellen E.N."/>
            <person name="Maughan P.J."/>
            <person name="Tester M."/>
        </authorList>
    </citation>
    <scope>NUCLEOTIDE SEQUENCE [LARGE SCALE GENOMIC DNA]</scope>
    <source>
        <strain evidence="5">cv. PI 614886</strain>
    </source>
</reference>
<evidence type="ECO:0000256" key="3">
    <source>
        <dbReference type="PROSITE-ProRule" id="PRU00339"/>
    </source>
</evidence>
<reference evidence="5" key="2">
    <citation type="submission" date="2021-03" db="UniProtKB">
        <authorList>
            <consortium name="EnsemblPlants"/>
        </authorList>
    </citation>
    <scope>IDENTIFICATION</scope>
</reference>
<dbReference type="PANTHER" id="PTHR11242:SF0">
    <property type="entry name" value="TPR_REGION DOMAIN-CONTAINING PROTEIN"/>
    <property type="match status" value="1"/>
</dbReference>
<evidence type="ECO:0000256" key="4">
    <source>
        <dbReference type="SAM" id="MobiDB-lite"/>
    </source>
</evidence>
<proteinExistence type="predicted"/>
<organism evidence="5 6">
    <name type="scientific">Chenopodium quinoa</name>
    <name type="common">Quinoa</name>
    <dbReference type="NCBI Taxonomy" id="63459"/>
    <lineage>
        <taxon>Eukaryota</taxon>
        <taxon>Viridiplantae</taxon>
        <taxon>Streptophyta</taxon>
        <taxon>Embryophyta</taxon>
        <taxon>Tracheophyta</taxon>
        <taxon>Spermatophyta</taxon>
        <taxon>Magnoliopsida</taxon>
        <taxon>eudicotyledons</taxon>
        <taxon>Gunneridae</taxon>
        <taxon>Pentapetalae</taxon>
        <taxon>Caryophyllales</taxon>
        <taxon>Chenopodiaceae</taxon>
        <taxon>Chenopodioideae</taxon>
        <taxon>Atripliceae</taxon>
        <taxon>Chenopodium</taxon>
    </lineage>
</organism>
<feature type="region of interest" description="Disordered" evidence="4">
    <location>
        <begin position="283"/>
        <end position="320"/>
    </location>
</feature>
<evidence type="ECO:0000256" key="2">
    <source>
        <dbReference type="ARBA" id="ARBA00022803"/>
    </source>
</evidence>
<evidence type="ECO:0000313" key="6">
    <source>
        <dbReference type="Proteomes" id="UP000596660"/>
    </source>
</evidence>
<protein>
    <submittedName>
        <fullName evidence="5">Uncharacterized protein</fullName>
    </submittedName>
</protein>